<keyword evidence="3 6" id="KW-0067">ATP-binding</keyword>
<organism evidence="6 7">
    <name type="scientific">Sporomusa silvacetica DSM 10669</name>
    <dbReference type="NCBI Taxonomy" id="1123289"/>
    <lineage>
        <taxon>Bacteria</taxon>
        <taxon>Bacillati</taxon>
        <taxon>Bacillota</taxon>
        <taxon>Negativicutes</taxon>
        <taxon>Selenomonadales</taxon>
        <taxon>Sporomusaceae</taxon>
        <taxon>Sporomusa</taxon>
    </lineage>
</organism>
<protein>
    <submittedName>
        <fullName evidence="6">Vitamin B12 import ATP-binding protein BtuD</fullName>
    </submittedName>
</protein>
<gene>
    <name evidence="6" type="primary">btuD_2</name>
    <name evidence="6" type="ORF">SPSIL_008290</name>
</gene>
<evidence type="ECO:0000256" key="3">
    <source>
        <dbReference type="ARBA" id="ARBA00022840"/>
    </source>
</evidence>
<evidence type="ECO:0000256" key="4">
    <source>
        <dbReference type="ARBA" id="ARBA00022967"/>
    </source>
</evidence>
<dbReference type="GO" id="GO:0005524">
    <property type="term" value="F:ATP binding"/>
    <property type="evidence" value="ECO:0007669"/>
    <property type="project" value="UniProtKB-KW"/>
</dbReference>
<dbReference type="RefSeq" id="WP_094605888.1">
    <property type="nucleotide sequence ID" value="NZ_CP155573.1"/>
</dbReference>
<evidence type="ECO:0000313" key="7">
    <source>
        <dbReference type="Proteomes" id="UP000216752"/>
    </source>
</evidence>
<dbReference type="Pfam" id="PF00005">
    <property type="entry name" value="ABC_tran"/>
    <property type="match status" value="1"/>
</dbReference>
<proteinExistence type="predicted"/>
<dbReference type="InterPro" id="IPR017871">
    <property type="entry name" value="ABC_transporter-like_CS"/>
</dbReference>
<keyword evidence="4" id="KW-1278">Translocase</keyword>
<sequence>MNATSPIALAAINVGVTIGDKAILRDISFTANSGEFVGIIGPNGAGKSTLLRGLRGMGAITFGTVQVFGQPLHTMGDKQLARSIAYMQQDVNVGFGFNALEVVLAGRYPYLKWWQNEQSEDYEIARKYMAFTGVEALAEKSVQQVSGGERQRILLAKVLAQETPLIFLDEPTASLDLGYQEEIFRHCQVMCQEGKMVLIIAHDIKLAAKFCTRLILLAGGTILADGRPEEVITAKNLEKAYGLHSDVFINKVTGNLDIHTYEAAGTTTQQPSVHVIGGGGSAGNILRLLHERSYNLSGGVFQQGDSDADVAMAFGIQAIVSQPFCIIDKVQAKENREKMLTADVTVLSNLYYGQQNLDNLAAAFVAKKVIIIEDTAIEERDFTGGKATKLYRELRTLPQVTVLSSVQFAEQVVTGQILNS</sequence>
<dbReference type="Proteomes" id="UP000216752">
    <property type="component" value="Chromosome"/>
</dbReference>
<keyword evidence="2" id="KW-0547">Nucleotide-binding</keyword>
<name>A0ABZ3IGD4_9FIRM</name>
<evidence type="ECO:0000256" key="1">
    <source>
        <dbReference type="ARBA" id="ARBA00022448"/>
    </source>
</evidence>
<dbReference type="Gene3D" id="3.40.50.300">
    <property type="entry name" value="P-loop containing nucleotide triphosphate hydrolases"/>
    <property type="match status" value="1"/>
</dbReference>
<evidence type="ECO:0000256" key="2">
    <source>
        <dbReference type="ARBA" id="ARBA00022741"/>
    </source>
</evidence>
<feature type="domain" description="ABC transporter" evidence="5">
    <location>
        <begin position="9"/>
        <end position="244"/>
    </location>
</feature>
<dbReference type="PROSITE" id="PS50893">
    <property type="entry name" value="ABC_TRANSPORTER_2"/>
    <property type="match status" value="1"/>
</dbReference>
<evidence type="ECO:0000259" key="5">
    <source>
        <dbReference type="PROSITE" id="PS50893"/>
    </source>
</evidence>
<keyword evidence="7" id="KW-1185">Reference proteome</keyword>
<keyword evidence="1" id="KW-0813">Transport</keyword>
<dbReference type="InterPro" id="IPR027417">
    <property type="entry name" value="P-loop_NTPase"/>
</dbReference>
<dbReference type="PROSITE" id="PS00211">
    <property type="entry name" value="ABC_TRANSPORTER_1"/>
    <property type="match status" value="1"/>
</dbReference>
<reference evidence="6" key="1">
    <citation type="submission" date="2024-05" db="EMBL/GenBank/DDBJ databases">
        <title>Isolation and characterization of Sporomusa carbonis sp. nov., a carboxydotrophic hydrogenogen in the genus of Sporomusa isolated from a charcoal burning pile.</title>
        <authorList>
            <person name="Boeer T."/>
            <person name="Rosenbaum F."/>
            <person name="Eysell L."/>
            <person name="Mueller V."/>
            <person name="Daniel R."/>
            <person name="Poehlein A."/>
        </authorList>
    </citation>
    <scope>NUCLEOTIDE SEQUENCE [LARGE SCALE GENOMIC DNA]</scope>
    <source>
        <strain evidence="6">DSM 10669</strain>
    </source>
</reference>
<dbReference type="EMBL" id="CP155573">
    <property type="protein sequence ID" value="XFO64726.1"/>
    <property type="molecule type" value="Genomic_DNA"/>
</dbReference>
<dbReference type="PANTHER" id="PTHR42794:SF1">
    <property type="entry name" value="HEMIN IMPORT ATP-BINDING PROTEIN HMUV"/>
    <property type="match status" value="1"/>
</dbReference>
<dbReference type="SMART" id="SM00382">
    <property type="entry name" value="AAA"/>
    <property type="match status" value="1"/>
</dbReference>
<dbReference type="SUPFAM" id="SSF52540">
    <property type="entry name" value="P-loop containing nucleoside triphosphate hydrolases"/>
    <property type="match status" value="1"/>
</dbReference>
<dbReference type="PANTHER" id="PTHR42794">
    <property type="entry name" value="HEMIN IMPORT ATP-BINDING PROTEIN HMUV"/>
    <property type="match status" value="1"/>
</dbReference>
<dbReference type="InterPro" id="IPR003439">
    <property type="entry name" value="ABC_transporter-like_ATP-bd"/>
</dbReference>
<evidence type="ECO:0000313" key="6">
    <source>
        <dbReference type="EMBL" id="XFO64726.1"/>
    </source>
</evidence>
<dbReference type="InterPro" id="IPR003593">
    <property type="entry name" value="AAA+_ATPase"/>
</dbReference>
<accession>A0ABZ3IGD4</accession>
<dbReference type="CDD" id="cd03214">
    <property type="entry name" value="ABC_Iron-Siderophores_B12_Hemin"/>
    <property type="match status" value="1"/>
</dbReference>